<evidence type="ECO:0000313" key="4">
    <source>
        <dbReference type="EMBL" id="DAZ99830.1"/>
    </source>
</evidence>
<sequence>PVIWLLPSQLCLYNPMVMSPTGLSSDRDGTKNPDSTNEVQAEREGAILSPPPTQRELAGELIAQAETQDCKEAEQAPKPQRSVVVNEEDMRVFNMNMAEIDVPMYERGQNFNHRRRRFLSKMAAHGMVDIVLGIETEHDRMNDRERRCFRAREAKANGLLVAKLSDDIGDPFLNDVYAGRVAVLWKALECEFGRGDDANTIFIRRDIYNRRLRHGKRVGVYVNDLLRMRSDINRNNEEGIDKELARIMLSNVLNVYPEVTREYDDNARRNIFATSRLYAVERLTQQLDDNRRGGQRGNSNGRGLDGRQVNNRGRSRSVSFTSPSKRRKNETVEQTKARSYCARCGGKGHWWRECSGTATTKWLETCADKERQLNENGNNNQPLGMSAMVSRALNHDAASSRTQWILHSGSEVNVSGNIDLFTQWCDDGSHVLYMANGAEQVVTQKGKLLMKVLNEHTKQWEDRILED</sequence>
<organism evidence="4 5">
    <name type="scientific">Lagenidium giganteum</name>
    <dbReference type="NCBI Taxonomy" id="4803"/>
    <lineage>
        <taxon>Eukaryota</taxon>
        <taxon>Sar</taxon>
        <taxon>Stramenopiles</taxon>
        <taxon>Oomycota</taxon>
        <taxon>Peronosporomycetes</taxon>
        <taxon>Pythiales</taxon>
        <taxon>Pythiaceae</taxon>
    </lineage>
</organism>
<evidence type="ECO:0000256" key="2">
    <source>
        <dbReference type="SAM" id="MobiDB-lite"/>
    </source>
</evidence>
<dbReference type="PROSITE" id="PS50158">
    <property type="entry name" value="ZF_CCHC"/>
    <property type="match status" value="1"/>
</dbReference>
<dbReference type="Pfam" id="PF14223">
    <property type="entry name" value="Retrotran_gag_2"/>
    <property type="match status" value="1"/>
</dbReference>
<feature type="compositionally biased region" description="Polar residues" evidence="2">
    <location>
        <begin position="308"/>
        <end position="323"/>
    </location>
</feature>
<evidence type="ECO:0000259" key="3">
    <source>
        <dbReference type="PROSITE" id="PS50158"/>
    </source>
</evidence>
<comment type="caution">
    <text evidence="4">The sequence shown here is derived from an EMBL/GenBank/DDBJ whole genome shotgun (WGS) entry which is preliminary data.</text>
</comment>
<feature type="region of interest" description="Disordered" evidence="2">
    <location>
        <begin position="286"/>
        <end position="333"/>
    </location>
</feature>
<accession>A0AAV2YXV8</accession>
<dbReference type="GO" id="GO:0008270">
    <property type="term" value="F:zinc ion binding"/>
    <property type="evidence" value="ECO:0007669"/>
    <property type="project" value="UniProtKB-KW"/>
</dbReference>
<evidence type="ECO:0000256" key="1">
    <source>
        <dbReference type="PROSITE-ProRule" id="PRU00047"/>
    </source>
</evidence>
<keyword evidence="5" id="KW-1185">Reference proteome</keyword>
<keyword evidence="1" id="KW-0862">Zinc</keyword>
<dbReference type="GO" id="GO:0003676">
    <property type="term" value="F:nucleic acid binding"/>
    <property type="evidence" value="ECO:0007669"/>
    <property type="project" value="InterPro"/>
</dbReference>
<keyword evidence="1" id="KW-0479">Metal-binding</keyword>
<dbReference type="InterPro" id="IPR001878">
    <property type="entry name" value="Znf_CCHC"/>
</dbReference>
<keyword evidence="1" id="KW-0863">Zinc-finger</keyword>
<dbReference type="SUPFAM" id="SSF57756">
    <property type="entry name" value="Retrovirus zinc finger-like domains"/>
    <property type="match status" value="1"/>
</dbReference>
<feature type="non-terminal residue" evidence="4">
    <location>
        <position position="467"/>
    </location>
</feature>
<name>A0AAV2YXV8_9STRA</name>
<reference evidence="4" key="1">
    <citation type="submission" date="2022-11" db="EMBL/GenBank/DDBJ databases">
        <authorList>
            <person name="Morgan W.R."/>
            <person name="Tartar A."/>
        </authorList>
    </citation>
    <scope>NUCLEOTIDE SEQUENCE</scope>
    <source>
        <strain evidence="4">ARSEF 373</strain>
    </source>
</reference>
<proteinExistence type="predicted"/>
<reference evidence="4" key="2">
    <citation type="journal article" date="2023" name="Microbiol Resour">
        <title>Decontamination and Annotation of the Draft Genome Sequence of the Oomycete Lagenidium giganteum ARSEF 373.</title>
        <authorList>
            <person name="Morgan W.R."/>
            <person name="Tartar A."/>
        </authorList>
    </citation>
    <scope>NUCLEOTIDE SEQUENCE</scope>
    <source>
        <strain evidence="4">ARSEF 373</strain>
    </source>
</reference>
<dbReference type="InterPro" id="IPR036875">
    <property type="entry name" value="Znf_CCHC_sf"/>
</dbReference>
<dbReference type="Proteomes" id="UP001146120">
    <property type="component" value="Unassembled WGS sequence"/>
</dbReference>
<evidence type="ECO:0000313" key="5">
    <source>
        <dbReference type="Proteomes" id="UP001146120"/>
    </source>
</evidence>
<gene>
    <name evidence="4" type="ORF">N0F65_001339</name>
</gene>
<protein>
    <recommendedName>
        <fullName evidence="3">CCHC-type domain-containing protein</fullName>
    </recommendedName>
</protein>
<feature type="domain" description="CCHC-type" evidence="3">
    <location>
        <begin position="341"/>
        <end position="354"/>
    </location>
</feature>
<dbReference type="AlphaFoldDB" id="A0AAV2YXV8"/>
<dbReference type="EMBL" id="DAKRPA010000076">
    <property type="protein sequence ID" value="DAZ99830.1"/>
    <property type="molecule type" value="Genomic_DNA"/>
</dbReference>
<feature type="region of interest" description="Disordered" evidence="2">
    <location>
        <begin position="22"/>
        <end position="52"/>
    </location>
</feature>
<feature type="non-terminal residue" evidence="4">
    <location>
        <position position="1"/>
    </location>
</feature>